<dbReference type="SUPFAM" id="SSF52317">
    <property type="entry name" value="Class I glutamine amidotransferase-like"/>
    <property type="match status" value="1"/>
</dbReference>
<name>A0A323UHL7_RHOPL</name>
<evidence type="ECO:0000313" key="1">
    <source>
        <dbReference type="EMBL" id="PZA11717.1"/>
    </source>
</evidence>
<evidence type="ECO:0008006" key="3">
    <source>
        <dbReference type="Google" id="ProtNLM"/>
    </source>
</evidence>
<evidence type="ECO:0000313" key="2">
    <source>
        <dbReference type="Proteomes" id="UP000248134"/>
    </source>
</evidence>
<dbReference type="AlphaFoldDB" id="A0A323UHL7"/>
<accession>A0A323UHL7</accession>
<protein>
    <recommendedName>
        <fullName evidence="3">Glutamine amidotransferase domain-containing protein</fullName>
    </recommendedName>
</protein>
<dbReference type="RefSeq" id="WP_110786116.1">
    <property type="nucleotide sequence ID" value="NZ_QKQS01000016.1"/>
</dbReference>
<dbReference type="EMBL" id="QKQS01000016">
    <property type="protein sequence ID" value="PZA11717.1"/>
    <property type="molecule type" value="Genomic_DNA"/>
</dbReference>
<dbReference type="OrthoDB" id="7343943at2"/>
<proteinExistence type="predicted"/>
<gene>
    <name evidence="1" type="ORF">DNX69_11380</name>
</gene>
<sequence>MTVAVLDGGTYYHHETIFGERFRDRFDRVIYTPMLTADDLTEPTLLIVPDRSNPELMRRHRPLLTEFLARGRTLVVLGESDAETWAPGVRAAPRPTNFWWWLDPAQKPPHQFVAPEHEIFGHVAPASTVWHIHGVLFPPEGAQPLVTVPEDRDGRDPGGALLYDDRVSTPGRLIVSTLDPFYHHGSRFMPATTRFLDGFLRWAQATAQS</sequence>
<comment type="caution">
    <text evidence="1">The sequence shown here is derived from an EMBL/GenBank/DDBJ whole genome shotgun (WGS) entry which is preliminary data.</text>
</comment>
<dbReference type="Proteomes" id="UP000248134">
    <property type="component" value="Unassembled WGS sequence"/>
</dbReference>
<dbReference type="InterPro" id="IPR029062">
    <property type="entry name" value="Class_I_gatase-like"/>
</dbReference>
<organism evidence="1 2">
    <name type="scientific">Rhodopseudomonas palustris</name>
    <dbReference type="NCBI Taxonomy" id="1076"/>
    <lineage>
        <taxon>Bacteria</taxon>
        <taxon>Pseudomonadati</taxon>
        <taxon>Pseudomonadota</taxon>
        <taxon>Alphaproteobacteria</taxon>
        <taxon>Hyphomicrobiales</taxon>
        <taxon>Nitrobacteraceae</taxon>
        <taxon>Rhodopseudomonas</taxon>
    </lineage>
</organism>
<reference evidence="1 2" key="1">
    <citation type="submission" date="2018-06" db="EMBL/GenBank/DDBJ databases">
        <title>Draft Whole-Genome Sequence of the purple photosynthetic bacterium Rhodospeudomonas palustris XCP.</title>
        <authorList>
            <person name="Rayyan A."/>
            <person name="Meyer T.E."/>
            <person name="Kyndt J.A."/>
        </authorList>
    </citation>
    <scope>NUCLEOTIDE SEQUENCE [LARGE SCALE GENOMIC DNA]</scope>
    <source>
        <strain evidence="1 2">XCP</strain>
    </source>
</reference>